<comment type="caution">
    <text evidence="6">The sequence shown here is derived from an EMBL/GenBank/DDBJ whole genome shotgun (WGS) entry which is preliminary data.</text>
</comment>
<evidence type="ECO:0000256" key="3">
    <source>
        <dbReference type="ARBA" id="ARBA00022833"/>
    </source>
</evidence>
<feature type="domain" description="MYND-type" evidence="5">
    <location>
        <begin position="306"/>
        <end position="351"/>
    </location>
</feature>
<keyword evidence="1" id="KW-0479">Metal-binding</keyword>
<dbReference type="InterPro" id="IPR002893">
    <property type="entry name" value="Znf_MYND"/>
</dbReference>
<keyword evidence="2 4" id="KW-0863">Zinc-finger</keyword>
<name>A0A409YC73_9AGAR</name>
<dbReference type="PROSITE" id="PS01360">
    <property type="entry name" value="ZF_MYND_1"/>
    <property type="match status" value="1"/>
</dbReference>
<proteinExistence type="predicted"/>
<sequence>MENKPLSLSSVSAFEDMLFRSSSTLCITMFNYVSTRELLILSKLNKRLSYIVRFYGDIKWDVVEFLQRFFSDVDKVLSFMHDESAIFFGPAVFQFFDRSVDSTISELDICIHLESVHRFNDVISEAGFKYKDSAHVGRTLATAISLKIALLTPHKLKSSGERNWSEADRSPFGPFDFHRSVLRRQLRLVLHIVRCDPYRYILALDSTAMMNYITWNCAVCLFPKSAFINRRSFVACQEDLPWRYLPQGYRAWFQQYAKVNGFDIVGISHRRYLEAEIGDRYVGDKYSWVIPLARHDTNAPRPVPAAIACGNPDCTMPVEFQILKRCSSCRARYYCSRVCQVIHWHVHRIICVRRAQERPVQGWENSILFFHHLYGPFLASYALGVVTAVSDLDPDQLPSAAQWQTAWLTYTCAVEITVTKVTDSPSGGTFIVKFLRMLPVHVDGYLSVSRLRGYKNNIRKEDFSYSLLFVVVPYLHSPSSSRSTMNTNNQLSYAPLSPIEYFLLSHDHYFTHAFLRAWSISEVVMLGKANRRLRHITQFFMKETWNLSKFYRGFFCRMDAAIDLFSNGDAIIYGPRVMKFFDKALSSYIMDDSDPLDVCIHVQSIEKLIDLLDDEGYLFRSYNTTSFRQTINNELANTAPWKLKSSGERNTREEDHSAWGPYVFLRMIHRHWCHEVRVHVVRCEPYQHILSLHSTGLMQFIAWNRAISLFPRNTFIHRVSLVSSQEEVIRAKFSNEYKKWFDGYAAKTGVKIVGLDHKQHDRREYGKRFIGDSRCWTILYEGEGTIIIDRNITRLTVTRKCRT</sequence>
<dbReference type="Pfam" id="PF01753">
    <property type="entry name" value="zf-MYND"/>
    <property type="match status" value="1"/>
</dbReference>
<evidence type="ECO:0000256" key="1">
    <source>
        <dbReference type="ARBA" id="ARBA00022723"/>
    </source>
</evidence>
<dbReference type="InParanoid" id="A0A409YC73"/>
<dbReference type="Gene3D" id="6.10.140.2220">
    <property type="match status" value="1"/>
</dbReference>
<evidence type="ECO:0000313" key="7">
    <source>
        <dbReference type="Proteomes" id="UP000284706"/>
    </source>
</evidence>
<dbReference type="GO" id="GO:0008270">
    <property type="term" value="F:zinc ion binding"/>
    <property type="evidence" value="ECO:0007669"/>
    <property type="project" value="UniProtKB-KW"/>
</dbReference>
<dbReference type="Proteomes" id="UP000284706">
    <property type="component" value="Unassembled WGS sequence"/>
</dbReference>
<keyword evidence="3" id="KW-0862">Zinc</keyword>
<dbReference type="SUPFAM" id="SSF144232">
    <property type="entry name" value="HIT/MYND zinc finger-like"/>
    <property type="match status" value="1"/>
</dbReference>
<accession>A0A409YC73</accession>
<dbReference type="PROSITE" id="PS50865">
    <property type="entry name" value="ZF_MYND_2"/>
    <property type="match status" value="1"/>
</dbReference>
<protein>
    <recommendedName>
        <fullName evidence="5">MYND-type domain-containing protein</fullName>
    </recommendedName>
</protein>
<evidence type="ECO:0000313" key="6">
    <source>
        <dbReference type="EMBL" id="PPR00615.1"/>
    </source>
</evidence>
<dbReference type="OrthoDB" id="432970at2759"/>
<dbReference type="AlphaFoldDB" id="A0A409YC73"/>
<keyword evidence="7" id="KW-1185">Reference proteome</keyword>
<evidence type="ECO:0000256" key="4">
    <source>
        <dbReference type="PROSITE-ProRule" id="PRU00134"/>
    </source>
</evidence>
<gene>
    <name evidence="6" type="ORF">CVT26_012199</name>
</gene>
<evidence type="ECO:0000256" key="2">
    <source>
        <dbReference type="ARBA" id="ARBA00022771"/>
    </source>
</evidence>
<dbReference type="EMBL" id="NHYE01000997">
    <property type="protein sequence ID" value="PPR00615.1"/>
    <property type="molecule type" value="Genomic_DNA"/>
</dbReference>
<reference evidence="6 7" key="1">
    <citation type="journal article" date="2018" name="Evol. Lett.">
        <title>Horizontal gene cluster transfer increased hallucinogenic mushroom diversity.</title>
        <authorList>
            <person name="Reynolds H.T."/>
            <person name="Vijayakumar V."/>
            <person name="Gluck-Thaler E."/>
            <person name="Korotkin H.B."/>
            <person name="Matheny P.B."/>
            <person name="Slot J.C."/>
        </authorList>
    </citation>
    <scope>NUCLEOTIDE SEQUENCE [LARGE SCALE GENOMIC DNA]</scope>
    <source>
        <strain evidence="6 7">SRW20</strain>
    </source>
</reference>
<organism evidence="6 7">
    <name type="scientific">Gymnopilus dilepis</name>
    <dbReference type="NCBI Taxonomy" id="231916"/>
    <lineage>
        <taxon>Eukaryota</taxon>
        <taxon>Fungi</taxon>
        <taxon>Dikarya</taxon>
        <taxon>Basidiomycota</taxon>
        <taxon>Agaricomycotina</taxon>
        <taxon>Agaricomycetes</taxon>
        <taxon>Agaricomycetidae</taxon>
        <taxon>Agaricales</taxon>
        <taxon>Agaricineae</taxon>
        <taxon>Hymenogastraceae</taxon>
        <taxon>Gymnopilus</taxon>
    </lineage>
</organism>
<evidence type="ECO:0000259" key="5">
    <source>
        <dbReference type="PROSITE" id="PS50865"/>
    </source>
</evidence>